<dbReference type="AlphaFoldDB" id="A0AAU8DKN2"/>
<dbReference type="RefSeq" id="WP_353647946.1">
    <property type="nucleotide sequence ID" value="NZ_CP159218.1"/>
</dbReference>
<evidence type="ECO:0000313" key="1">
    <source>
        <dbReference type="EMBL" id="XCG62331.1"/>
    </source>
</evidence>
<reference evidence="1" key="1">
    <citation type="submission" date="2024-05" db="EMBL/GenBank/DDBJ databases">
        <authorList>
            <person name="Cai S.Y."/>
            <person name="Jin L.M."/>
            <person name="Li H.R."/>
        </authorList>
    </citation>
    <scope>NUCLEOTIDE SEQUENCE</scope>
    <source>
        <strain evidence="1">A5-74</strain>
    </source>
</reference>
<accession>A0AAU8DKN2</accession>
<sequence length="216" mass="24822">MTILEGWAPPIGHTQTNGRWTRFLTGKYDELEQWACRHQVTTRFEELEDGRFGDYDPEIREIRLDPRLTARQLVSTLAHECAHAALGAFGEAWQHQEQRADEEATVMLVDPLAFAAAMDRHRDAMEESPWGGPKRDYLIAADLDVMVWVARSAQQLWSSSVGDRLDRLTRWTVLDSEHRRWVEACGLAEDREQADALLEATYRRAVAVQSWSELDD</sequence>
<dbReference type="EMBL" id="CP159218">
    <property type="protein sequence ID" value="XCG62331.1"/>
    <property type="molecule type" value="Genomic_DNA"/>
</dbReference>
<gene>
    <name evidence="1" type="ORF">ABLG96_13800</name>
</gene>
<protein>
    <submittedName>
        <fullName evidence="1">DUF6782 family putative metallopeptidase</fullName>
    </submittedName>
</protein>
<name>A0AAU8DKN2_9ACTN</name>
<proteinExistence type="predicted"/>
<organism evidence="1">
    <name type="scientific">Nakamurella sp. A5-74</name>
    <dbReference type="NCBI Taxonomy" id="3158264"/>
    <lineage>
        <taxon>Bacteria</taxon>
        <taxon>Bacillati</taxon>
        <taxon>Actinomycetota</taxon>
        <taxon>Actinomycetes</taxon>
        <taxon>Nakamurellales</taxon>
        <taxon>Nakamurellaceae</taxon>
        <taxon>Nakamurella</taxon>
    </lineage>
</organism>